<dbReference type="EMBL" id="KE133172">
    <property type="protein sequence ID" value="EOY20422.1"/>
    <property type="molecule type" value="Genomic_DNA"/>
</dbReference>
<reference evidence="1 2" key="1">
    <citation type="journal article" date="2013" name="Genome Biol.">
        <title>The genome sequence of the most widely cultivated cacao type and its use to identify candidate genes regulating pod color.</title>
        <authorList>
            <person name="Motamayor J.C."/>
            <person name="Mockaitis K."/>
            <person name="Schmutz J."/>
            <person name="Haiminen N."/>
            <person name="Iii D.L."/>
            <person name="Cornejo O."/>
            <person name="Findley S.D."/>
            <person name="Zheng P."/>
            <person name="Utro F."/>
            <person name="Royaert S."/>
            <person name="Saski C."/>
            <person name="Jenkins J."/>
            <person name="Podicheti R."/>
            <person name="Zhao M."/>
            <person name="Scheffler B.E."/>
            <person name="Stack J.C."/>
            <person name="Feltus F.A."/>
            <person name="Mustiga G.M."/>
            <person name="Amores F."/>
            <person name="Phillips W."/>
            <person name="Marelli J.P."/>
            <person name="May G.D."/>
            <person name="Shapiro H."/>
            <person name="Ma J."/>
            <person name="Bustamante C.D."/>
            <person name="Schnell R.J."/>
            <person name="Main D."/>
            <person name="Gilbert D."/>
            <person name="Parida L."/>
            <person name="Kuhn D.N."/>
        </authorList>
    </citation>
    <scope>NUCLEOTIDE SEQUENCE [LARGE SCALE GENOMIC DNA]</scope>
    <source>
        <strain evidence="2">cv. Matina 1-6</strain>
    </source>
</reference>
<dbReference type="InParanoid" id="S1SIE4"/>
<accession>S1SIE4</accession>
<proteinExistence type="predicted"/>
<evidence type="ECO:0000313" key="1">
    <source>
        <dbReference type="EMBL" id="EOY20422.1"/>
    </source>
</evidence>
<keyword evidence="2" id="KW-1185">Reference proteome</keyword>
<protein>
    <submittedName>
        <fullName evidence="1">Uncharacterized protein</fullName>
    </submittedName>
</protein>
<name>S1SIE4_THECC</name>
<organism evidence="1 2">
    <name type="scientific">Theobroma cacao</name>
    <name type="common">Cacao</name>
    <name type="synonym">Cocoa</name>
    <dbReference type="NCBI Taxonomy" id="3641"/>
    <lineage>
        <taxon>Eukaryota</taxon>
        <taxon>Viridiplantae</taxon>
        <taxon>Streptophyta</taxon>
        <taxon>Embryophyta</taxon>
        <taxon>Tracheophyta</taxon>
        <taxon>Spermatophyta</taxon>
        <taxon>Magnoliopsida</taxon>
        <taxon>eudicotyledons</taxon>
        <taxon>Gunneridae</taxon>
        <taxon>Pentapetalae</taxon>
        <taxon>rosids</taxon>
        <taxon>malvids</taxon>
        <taxon>Malvales</taxon>
        <taxon>Malvaceae</taxon>
        <taxon>Byttnerioideae</taxon>
        <taxon>Theobroma</taxon>
    </lineage>
</organism>
<sequence>MTYYSVWLATGVTKRRSGAPCGRIWPLWRQIGASPRLDLVGKHQIRCFPRRDLAVECQIWLDLGSILLERTRSTFFDHIRLLPSPSPPSSPVLSSS</sequence>
<dbReference type="Proteomes" id="UP000026915">
    <property type="component" value="Unassembled WGS sequence"/>
</dbReference>
<evidence type="ECO:0000313" key="2">
    <source>
        <dbReference type="Proteomes" id="UP000026915"/>
    </source>
</evidence>
<dbReference type="Gramene" id="EOY20422">
    <property type="protein sequence ID" value="EOY20422"/>
    <property type="gene ID" value="TCM_046022"/>
</dbReference>
<dbReference type="HOGENOM" id="CLU_2363893_0_0_1"/>
<gene>
    <name evidence="1" type="ORF">TCM_046022</name>
</gene>
<dbReference type="AlphaFoldDB" id="S1SIE4"/>